<organism evidence="1 2">
    <name type="scientific">Antarcticirhabdus aurantiaca</name>
    <dbReference type="NCBI Taxonomy" id="2606717"/>
    <lineage>
        <taxon>Bacteria</taxon>
        <taxon>Pseudomonadati</taxon>
        <taxon>Pseudomonadota</taxon>
        <taxon>Alphaproteobacteria</taxon>
        <taxon>Hyphomicrobiales</taxon>
        <taxon>Aurantimonadaceae</taxon>
        <taxon>Antarcticirhabdus</taxon>
    </lineage>
</organism>
<evidence type="ECO:0000313" key="2">
    <source>
        <dbReference type="Proteomes" id="UP001163223"/>
    </source>
</evidence>
<name>A0ACD4NL51_9HYPH</name>
<reference evidence="1" key="1">
    <citation type="submission" date="2022-11" db="EMBL/GenBank/DDBJ databases">
        <title>beta-Carotene-producing bacterium, Jeongeuplla avenae sp. nov., alleviates the salt stress of Arabidopsis seedlings.</title>
        <authorList>
            <person name="Jiang L."/>
            <person name="Lee J."/>
        </authorList>
    </citation>
    <scope>NUCLEOTIDE SEQUENCE</scope>
    <source>
        <strain evidence="1">DY_R2A_6</strain>
    </source>
</reference>
<accession>A0ACD4NL51</accession>
<proteinExistence type="predicted"/>
<gene>
    <name evidence="1" type="ORF">OXU80_21890</name>
</gene>
<dbReference type="EMBL" id="CP113520">
    <property type="protein sequence ID" value="WAJ27469.1"/>
    <property type="molecule type" value="Genomic_DNA"/>
</dbReference>
<sequence>MIAEDPRPLAGEMMTTRIYSPFAYPLPRSVAVVPVAAAEGERLAGSFPMVWRRGARGPDLVVLRSLLGEGAGFPPGADRALALLPLVLQAYPFVRSEEPGARVMLDAALPDEPTDAGATVTGPDGRPSRGTELRLRALALFGQDRERTAAMSRALDAAGLLEPWPLRFDLGHGRRCAIEDLLVVSPKAFATPALGSVLAAFGVGAARLLGQHRLSLFRAGALLAAAQGAVAADVARGGTA</sequence>
<evidence type="ECO:0000313" key="1">
    <source>
        <dbReference type="EMBL" id="WAJ27469.1"/>
    </source>
</evidence>
<keyword evidence="2" id="KW-1185">Reference proteome</keyword>
<dbReference type="Proteomes" id="UP001163223">
    <property type="component" value="Chromosome"/>
</dbReference>
<protein>
    <submittedName>
        <fullName evidence="1">SapC family protein</fullName>
    </submittedName>
</protein>